<proteinExistence type="predicted"/>
<feature type="region of interest" description="Disordered" evidence="1">
    <location>
        <begin position="353"/>
        <end position="396"/>
    </location>
</feature>
<dbReference type="Proteomes" id="UP000001396">
    <property type="component" value="Unassembled WGS sequence"/>
</dbReference>
<feature type="compositionally biased region" description="Low complexity" evidence="1">
    <location>
        <begin position="91"/>
        <end position="102"/>
    </location>
</feature>
<feature type="region of interest" description="Disordered" evidence="1">
    <location>
        <begin position="194"/>
        <end position="276"/>
    </location>
</feature>
<accession>D3B1D1</accession>
<dbReference type="GeneID" id="31357627"/>
<dbReference type="AlphaFoldDB" id="D3B1D1"/>
<protein>
    <submittedName>
        <fullName evidence="2">Uncharacterized protein</fullName>
    </submittedName>
</protein>
<keyword evidence="3" id="KW-1185">Reference proteome</keyword>
<evidence type="ECO:0000313" key="2">
    <source>
        <dbReference type="EMBL" id="EFA85105.1"/>
    </source>
</evidence>
<name>D3B1D1_HETP5</name>
<reference evidence="2 3" key="1">
    <citation type="journal article" date="2011" name="Genome Res.">
        <title>Phylogeny-wide analysis of social amoeba genomes highlights ancient origins for complex intercellular communication.</title>
        <authorList>
            <person name="Heidel A.J."/>
            <person name="Lawal H.M."/>
            <person name="Felder M."/>
            <person name="Schilde C."/>
            <person name="Helps N.R."/>
            <person name="Tunggal B."/>
            <person name="Rivero F."/>
            <person name="John U."/>
            <person name="Schleicher M."/>
            <person name="Eichinger L."/>
            <person name="Platzer M."/>
            <person name="Noegel A.A."/>
            <person name="Schaap P."/>
            <person name="Gloeckner G."/>
        </authorList>
    </citation>
    <scope>NUCLEOTIDE SEQUENCE [LARGE SCALE GENOMIC DNA]</scope>
    <source>
        <strain evidence="3">ATCC 26659 / Pp 5 / PN500</strain>
    </source>
</reference>
<evidence type="ECO:0000256" key="1">
    <source>
        <dbReference type="SAM" id="MobiDB-lite"/>
    </source>
</evidence>
<sequence length="752" mass="84939">MDIVDQIHEGKCKHVEIVHSMFCKTCNMIICADCWMFDHNSHEIINGHDIPTIFNKNVLRNSHNNNNNNNKDNNIRGSNNSNSSKVDGILSTSSSSSSISVNSSSSSITYRLMKLFLENQYYKMKEDINKMDELTKRSETITSKFEELHEMLIREEHRLQKPIKEQIEAHTDNVLDNHKNIKAYLNIADISSRYQNSNNNSINNSREYDYDNSNNNSINNSRDYDYDNNNNNSNDDRHPITSNLDNSNDDDDDTHCDDNEDVDDDDDEDDEDDEDVVDDENRLLTVNYLGPAIINSIRKSDSLSAYYKSNKETILAPDPFNNNENCDITLSSLMEMMRKYMIKNSSSISASNDSINTNISNNNNQPSTTSTTSITSTQDEQQTLTTSPDSSTTNNTVIDTTTTTLLNKLNNSIKNINEDLENNYVSKSYLLNLYYNKPILFNLRESMSASTLKERLVYIGYNALAVGSIGSSIHVISGTKQKIISLTSLSINNNSNNNNDDDESPITKTIASRGTLATGCQIISMCSDNVDHFYLLCLDSNNQYIINKLQASKSSLGIIVDSLYKLSNNNISNTCPPFELFYNNSSSDNYKESLYIVCKDKNSAIKLYNCNLKSKECNLVIDYNCKKDVTLPTKSSSGNSGFCCCIDDKYQKLYILMSNHFFSLDTAPDLTMRYNALAQNTELTTQPTQPFKLVYDSGNIYMADNDKQLLFNYSVQQNSWSSTKFPPTLTKPTNASSPLSTLSTLIKYKDSL</sequence>
<dbReference type="InParanoid" id="D3B1D1"/>
<dbReference type="RefSeq" id="XP_020437214.1">
    <property type="nucleotide sequence ID" value="XM_020573097.1"/>
</dbReference>
<comment type="caution">
    <text evidence="2">The sequence shown here is derived from an EMBL/GenBank/DDBJ whole genome shotgun (WGS) entry which is preliminary data.</text>
</comment>
<gene>
    <name evidence="2" type="ORF">PPL_02102</name>
</gene>
<dbReference type="EMBL" id="ADBJ01000008">
    <property type="protein sequence ID" value="EFA85105.1"/>
    <property type="molecule type" value="Genomic_DNA"/>
</dbReference>
<feature type="region of interest" description="Disordered" evidence="1">
    <location>
        <begin position="61"/>
        <end position="102"/>
    </location>
</feature>
<feature type="compositionally biased region" description="Acidic residues" evidence="1">
    <location>
        <begin position="247"/>
        <end position="276"/>
    </location>
</feature>
<feature type="compositionally biased region" description="Low complexity" evidence="1">
    <location>
        <begin position="194"/>
        <end position="233"/>
    </location>
</feature>
<feature type="compositionally biased region" description="Low complexity" evidence="1">
    <location>
        <begin position="61"/>
        <end position="84"/>
    </location>
</feature>
<dbReference type="SUPFAM" id="SSF57845">
    <property type="entry name" value="B-box zinc-binding domain"/>
    <property type="match status" value="1"/>
</dbReference>
<organism evidence="2 3">
    <name type="scientific">Heterostelium pallidum (strain ATCC 26659 / Pp 5 / PN500)</name>
    <name type="common">Cellular slime mold</name>
    <name type="synonym">Polysphondylium pallidum</name>
    <dbReference type="NCBI Taxonomy" id="670386"/>
    <lineage>
        <taxon>Eukaryota</taxon>
        <taxon>Amoebozoa</taxon>
        <taxon>Evosea</taxon>
        <taxon>Eumycetozoa</taxon>
        <taxon>Dictyostelia</taxon>
        <taxon>Acytosteliales</taxon>
        <taxon>Acytosteliaceae</taxon>
        <taxon>Heterostelium</taxon>
    </lineage>
</organism>
<evidence type="ECO:0000313" key="3">
    <source>
        <dbReference type="Proteomes" id="UP000001396"/>
    </source>
</evidence>